<dbReference type="Gene3D" id="3.40.50.720">
    <property type="entry name" value="NAD(P)-binding Rossmann-like Domain"/>
    <property type="match status" value="1"/>
</dbReference>
<evidence type="ECO:0000259" key="12">
    <source>
        <dbReference type="SMART" id="SM00839"/>
    </source>
</evidence>
<feature type="binding site" evidence="9">
    <location>
        <position position="151"/>
    </location>
    <ligand>
        <name>substrate</name>
    </ligand>
</feature>
<feature type="binding site" evidence="9">
    <location>
        <position position="419"/>
    </location>
    <ligand>
        <name>substrate</name>
    </ligand>
</feature>
<dbReference type="GO" id="GO:0006538">
    <property type="term" value="P:L-glutamate catabolic process"/>
    <property type="evidence" value="ECO:0007669"/>
    <property type="project" value="TreeGrafter"/>
</dbReference>
<comment type="catalytic activity">
    <reaction evidence="6">
        <text>L-glutamate + NADP(+) + H2O = 2-oxoglutarate + NH4(+) + NADPH + H(+)</text>
        <dbReference type="Rhea" id="RHEA:11612"/>
        <dbReference type="ChEBI" id="CHEBI:15377"/>
        <dbReference type="ChEBI" id="CHEBI:15378"/>
        <dbReference type="ChEBI" id="CHEBI:16810"/>
        <dbReference type="ChEBI" id="CHEBI:28938"/>
        <dbReference type="ChEBI" id="CHEBI:29985"/>
        <dbReference type="ChEBI" id="CHEBI:57783"/>
        <dbReference type="ChEBI" id="CHEBI:58349"/>
        <dbReference type="EC" id="1.4.1.3"/>
    </reaction>
</comment>
<dbReference type="PRINTS" id="PR00082">
    <property type="entry name" value="GLFDHDRGNASE"/>
</dbReference>
<evidence type="ECO:0000256" key="3">
    <source>
        <dbReference type="ARBA" id="ARBA00023002"/>
    </source>
</evidence>
<dbReference type="PROSITE" id="PS00074">
    <property type="entry name" value="GLFV_DEHYDROGENASE"/>
    <property type="match status" value="1"/>
</dbReference>
<comment type="catalytic activity">
    <reaction evidence="5">
        <text>L-glutamate + NAD(+) + H2O = 2-oxoglutarate + NH4(+) + NADH + H(+)</text>
        <dbReference type="Rhea" id="RHEA:15133"/>
        <dbReference type="ChEBI" id="CHEBI:15377"/>
        <dbReference type="ChEBI" id="CHEBI:15378"/>
        <dbReference type="ChEBI" id="CHEBI:16810"/>
        <dbReference type="ChEBI" id="CHEBI:28938"/>
        <dbReference type="ChEBI" id="CHEBI:29985"/>
        <dbReference type="ChEBI" id="CHEBI:57540"/>
        <dbReference type="ChEBI" id="CHEBI:57945"/>
        <dbReference type="EC" id="1.4.1.3"/>
    </reaction>
</comment>
<dbReference type="InterPro" id="IPR006097">
    <property type="entry name" value="Glu/Leu/Phe/Val/Trp_DH_dimer"/>
</dbReference>
<evidence type="ECO:0000256" key="6">
    <source>
        <dbReference type="ARBA" id="ARBA00048577"/>
    </source>
</evidence>
<evidence type="ECO:0000313" key="15">
    <source>
        <dbReference type="Proteomes" id="UP000030764"/>
    </source>
</evidence>
<dbReference type="AlphaFoldDB" id="A0A085LWS7"/>
<dbReference type="PANTHER" id="PTHR11606">
    <property type="entry name" value="GLUTAMATE DEHYDROGENASE"/>
    <property type="match status" value="1"/>
</dbReference>
<evidence type="ECO:0000256" key="4">
    <source>
        <dbReference type="ARBA" id="ARBA00023128"/>
    </source>
</evidence>
<dbReference type="SUPFAM" id="SSF53223">
    <property type="entry name" value="Aminoacid dehydrogenase-like, N-terminal domain"/>
    <property type="match status" value="1"/>
</dbReference>
<evidence type="ECO:0000256" key="9">
    <source>
        <dbReference type="PIRSR" id="PIRSR000185-2"/>
    </source>
</evidence>
<dbReference type="SMART" id="SM00839">
    <property type="entry name" value="ELFV_dehydrog"/>
    <property type="match status" value="1"/>
</dbReference>
<evidence type="ECO:0000313" key="14">
    <source>
        <dbReference type="EMBL" id="KFD63639.1"/>
    </source>
</evidence>
<dbReference type="SUPFAM" id="SSF51735">
    <property type="entry name" value="NAD(P)-binding Rossmann-fold domains"/>
    <property type="match status" value="1"/>
</dbReference>
<dbReference type="Gene3D" id="3.40.50.10860">
    <property type="entry name" value="Leucine Dehydrogenase, chain A, domain 1"/>
    <property type="match status" value="1"/>
</dbReference>
<comment type="similarity">
    <text evidence="2 7 11">Belongs to the Glu/Leu/Phe/Val dehydrogenases family.</text>
</comment>
<keyword evidence="15" id="KW-1185">Reference proteome</keyword>
<dbReference type="Proteomes" id="UP000030764">
    <property type="component" value="Unassembled WGS sequence"/>
</dbReference>
<evidence type="ECO:0000256" key="10">
    <source>
        <dbReference type="PIRSR" id="PIRSR000185-3"/>
    </source>
</evidence>
<feature type="binding site" evidence="9">
    <location>
        <position position="127"/>
    </location>
    <ligand>
        <name>substrate</name>
    </ligand>
</feature>
<feature type="binding site" evidence="9">
    <location>
        <position position="252"/>
    </location>
    <ligand>
        <name>NAD(+)</name>
        <dbReference type="ChEBI" id="CHEBI:57540"/>
    </ligand>
</feature>
<evidence type="ECO:0000313" key="13">
    <source>
        <dbReference type="EMBL" id="KFD49423.1"/>
    </source>
</evidence>
<evidence type="ECO:0000256" key="1">
    <source>
        <dbReference type="ARBA" id="ARBA00004173"/>
    </source>
</evidence>
<keyword evidence="3 7" id="KW-0560">Oxidoreductase</keyword>
<name>A0A085LWS7_9BILA</name>
<dbReference type="InterPro" id="IPR006096">
    <property type="entry name" value="Glu/Leu/Phe/Val/Trp_DH_C"/>
</dbReference>
<dbReference type="InterPro" id="IPR014362">
    <property type="entry name" value="Glu_DH"/>
</dbReference>
<dbReference type="Proteomes" id="UP000030758">
    <property type="component" value="Unassembled WGS sequence"/>
</dbReference>
<dbReference type="GO" id="GO:0004352">
    <property type="term" value="F:glutamate dehydrogenase (NAD+) activity"/>
    <property type="evidence" value="ECO:0007669"/>
    <property type="project" value="TreeGrafter"/>
</dbReference>
<dbReference type="InterPro" id="IPR033922">
    <property type="entry name" value="NAD_bind_Glu_DH"/>
</dbReference>
<feature type="site" description="Important for catalysis" evidence="10">
    <location>
        <position position="205"/>
    </location>
</feature>
<evidence type="ECO:0000256" key="7">
    <source>
        <dbReference type="PIRNR" id="PIRNR000185"/>
    </source>
</evidence>
<dbReference type="InterPro" id="IPR036291">
    <property type="entry name" value="NAD(P)-bd_dom_sf"/>
</dbReference>
<dbReference type="EMBL" id="KL363271">
    <property type="protein sequence ID" value="KFD49423.1"/>
    <property type="molecule type" value="Genomic_DNA"/>
</dbReference>
<dbReference type="Pfam" id="PF00208">
    <property type="entry name" value="ELFV_dehydrog"/>
    <property type="match status" value="1"/>
</dbReference>
<keyword evidence="9" id="KW-0547">Nucleotide-binding</keyword>
<dbReference type="GO" id="GO:0005739">
    <property type="term" value="C:mitochondrion"/>
    <property type="evidence" value="ECO:0007669"/>
    <property type="project" value="UniProtKB-SubCell"/>
</dbReference>
<evidence type="ECO:0000256" key="8">
    <source>
        <dbReference type="PIRSR" id="PIRSR000185-1"/>
    </source>
</evidence>
<protein>
    <recommendedName>
        <fullName evidence="7">Glutamate dehydrogenase</fullName>
    </recommendedName>
</protein>
<dbReference type="InterPro" id="IPR006095">
    <property type="entry name" value="Glu/Leu/Phe/Val/Trp_DH"/>
</dbReference>
<dbReference type="PIRSF" id="PIRSF000185">
    <property type="entry name" value="Glu_DH"/>
    <property type="match status" value="1"/>
</dbReference>
<dbReference type="EMBL" id="KL367569">
    <property type="protein sequence ID" value="KFD63639.1"/>
    <property type="molecule type" value="Genomic_DNA"/>
</dbReference>
<dbReference type="GO" id="GO:0000166">
    <property type="term" value="F:nucleotide binding"/>
    <property type="evidence" value="ECO:0007669"/>
    <property type="project" value="UniProtKB-KW"/>
</dbReference>
<dbReference type="InterPro" id="IPR046346">
    <property type="entry name" value="Aminoacid_DH-like_N_sf"/>
</dbReference>
<accession>A0A085LWS7</accession>
<dbReference type="Pfam" id="PF02812">
    <property type="entry name" value="ELFV_dehydrog_N"/>
    <property type="match status" value="1"/>
</dbReference>
<feature type="domain" description="Glutamate/phenylalanine/leucine/valine/L-tryptophan dehydrogenase C-terminal" evidence="12">
    <location>
        <begin position="245"/>
        <end position="531"/>
    </location>
</feature>
<feature type="binding site" evidence="9">
    <location>
        <position position="291"/>
    </location>
    <ligand>
        <name>NAD(+)</name>
        <dbReference type="ChEBI" id="CHEBI:57540"/>
    </ligand>
</feature>
<organism evidence="13 15">
    <name type="scientific">Trichuris suis</name>
    <name type="common">pig whipworm</name>
    <dbReference type="NCBI Taxonomy" id="68888"/>
    <lineage>
        <taxon>Eukaryota</taxon>
        <taxon>Metazoa</taxon>
        <taxon>Ecdysozoa</taxon>
        <taxon>Nematoda</taxon>
        <taxon>Enoplea</taxon>
        <taxon>Dorylaimia</taxon>
        <taxon>Trichinellida</taxon>
        <taxon>Trichuridae</taxon>
        <taxon>Trichuris</taxon>
    </lineage>
</organism>
<keyword evidence="4" id="KW-0496">Mitochondrion</keyword>
<dbReference type="PANTHER" id="PTHR11606:SF13">
    <property type="entry name" value="GLUTAMATE DEHYDROGENASE 1, MITOCHONDRIAL"/>
    <property type="match status" value="1"/>
</dbReference>
<proteinExistence type="inferred from homology"/>
<gene>
    <name evidence="13" type="ORF">M513_09690</name>
    <name evidence="14" type="ORF">M514_09690</name>
</gene>
<feature type="active site" description="Proton donor" evidence="8">
    <location>
        <position position="163"/>
    </location>
</feature>
<sequence length="535" mass="58617">MKTGRLFSLTNCLTKSCWPMRAQSSMARVRMDTESPRTISLPEMSYFEMTEHFISKSTAFIDLRLKKQHASGLLSETDLKLRQGVLKKIKRPDSIVQVSFPVTLDSGEVEVIDSWRCQHSRYLTPCKGGIRYAPDVNSDEVKALATLMTIKCAIVDIPFGGAKGGVRIDPKAYSVSELERITRRLAIEWSKMGFLGPGRDVPAPDMGTGEREMAWIANTYASTVGHLDKDAYACVTGKPLCLGGINGRQEATGKGVWNALNFFLNDSKLMQRIGLPNGLEGKTFVVQGFGNVGASTAKFLAQSGAICVGVIEYDGAMYNPEGIDPNELLKYKQMTGTIVGFDNAECVDPNKLFCSPCDILIPAATERVINASNAQFIQAKVIAEGANGPITPIADEALRLRNVLILPDVYTNAGGVTVSYFEWLKNMSHISFGRMTTKHNFDLYELMMELIASVSTTNSSSSALAKMTEHFLTQKKASEASIVDAALAQTMETSGEEIMKSTSAHHLGNDFRTGSYVCAVERVLRHHEQIGITFQ</sequence>
<keyword evidence="9" id="KW-0520">NAD</keyword>
<comment type="subcellular location">
    <subcellularLocation>
        <location evidence="1">Mitochondrion</location>
    </subcellularLocation>
</comment>
<evidence type="ECO:0000256" key="2">
    <source>
        <dbReference type="ARBA" id="ARBA00006382"/>
    </source>
</evidence>
<evidence type="ECO:0000256" key="11">
    <source>
        <dbReference type="RuleBase" id="RU004417"/>
    </source>
</evidence>
<dbReference type="InterPro" id="IPR033524">
    <property type="entry name" value="Glu/Leu/Phe/Val_DH_AS"/>
</dbReference>
<dbReference type="FunFam" id="3.40.50.720:FF:000100">
    <property type="entry name" value="Glutamate dehydrogenase 1, mitochondrial"/>
    <property type="match status" value="1"/>
</dbReference>
<dbReference type="CDD" id="cd01076">
    <property type="entry name" value="NAD_bind_1_Glu_DH"/>
    <property type="match status" value="1"/>
</dbReference>
<evidence type="ECO:0000256" key="5">
    <source>
        <dbReference type="ARBA" id="ARBA00047867"/>
    </source>
</evidence>
<reference evidence="13 15" key="1">
    <citation type="journal article" date="2014" name="Nat. Genet.">
        <title>Genome and transcriptome of the porcine whipworm Trichuris suis.</title>
        <authorList>
            <person name="Jex A.R."/>
            <person name="Nejsum P."/>
            <person name="Schwarz E.M."/>
            <person name="Hu L."/>
            <person name="Young N.D."/>
            <person name="Hall R.S."/>
            <person name="Korhonen P.K."/>
            <person name="Liao S."/>
            <person name="Thamsborg S."/>
            <person name="Xia J."/>
            <person name="Xu P."/>
            <person name="Wang S."/>
            <person name="Scheerlinck J.P."/>
            <person name="Hofmann A."/>
            <person name="Sternberg P.W."/>
            <person name="Wang J."/>
            <person name="Gasser R.B."/>
        </authorList>
    </citation>
    <scope>NUCLEOTIDE SEQUENCE [LARGE SCALE GENOMIC DNA]</scope>
    <source>
        <strain evidence="14">DCEP-RM93F</strain>
        <strain evidence="13">DCEP-RM93M</strain>
    </source>
</reference>